<sequence>YNPQVLRISNKYLSQDMRRNPKIMEKQYKNTIAKGHEFRDRQMRVESLLSLCTIRTAELPVIEYADPYTMKFIIEQWEKLKNGEQLQKVTEEELTQNYDFVTSGEQIMFQVVTVLEMLATKGLYLQNPIVEEFRCQPPQIICLPHYLQLEEVSYAEQLGSLAAQLNTQPIALFSSYNTEIQQLKTEPLFVTKLQDIGAEDLYRPIFHNNAIVDLQMLFEVSKTKFVENGELSEFFWLLISKFVNNKQQIQKTYLVPTEFDEYVRYNNPKPLPDQLIENCDVDVSHLLKYVRMMLGMWYEMINAPVDIIDDWVKEAPIWTQMKYLQLHYLQNLDESDKQKMNQQIQSMQQLKEEIKKW</sequence>
<dbReference type="EMBL" id="GDID01007559">
    <property type="protein sequence ID" value="JAP89047.1"/>
    <property type="molecule type" value="Transcribed_RNA"/>
</dbReference>
<name>A0A146JX46_9EUKA</name>
<protein>
    <submittedName>
        <fullName evidence="1">Uncharacterized protein</fullName>
    </submittedName>
</protein>
<accession>A0A146JX46</accession>
<gene>
    <name evidence="1" type="ORF">TPC1_31458</name>
</gene>
<evidence type="ECO:0000313" key="1">
    <source>
        <dbReference type="EMBL" id="JAP89047.1"/>
    </source>
</evidence>
<feature type="non-terminal residue" evidence="1">
    <location>
        <position position="1"/>
    </location>
</feature>
<dbReference type="AlphaFoldDB" id="A0A146JX46"/>
<feature type="non-terminal residue" evidence="1">
    <location>
        <position position="357"/>
    </location>
</feature>
<organism evidence="1">
    <name type="scientific">Trepomonas sp. PC1</name>
    <dbReference type="NCBI Taxonomy" id="1076344"/>
    <lineage>
        <taxon>Eukaryota</taxon>
        <taxon>Metamonada</taxon>
        <taxon>Diplomonadida</taxon>
        <taxon>Hexamitidae</taxon>
        <taxon>Hexamitinae</taxon>
        <taxon>Trepomonas</taxon>
    </lineage>
</organism>
<proteinExistence type="predicted"/>
<reference evidence="1" key="1">
    <citation type="submission" date="2015-07" db="EMBL/GenBank/DDBJ databases">
        <title>Adaptation to a free-living lifestyle via gene acquisitions in the diplomonad Trepomonas sp. PC1.</title>
        <authorList>
            <person name="Xu F."/>
            <person name="Jerlstrom-Hultqvist J."/>
            <person name="Kolisko M."/>
            <person name="Simpson A.G.B."/>
            <person name="Roger A.J."/>
            <person name="Svard S.G."/>
            <person name="Andersson J.O."/>
        </authorList>
    </citation>
    <scope>NUCLEOTIDE SEQUENCE</scope>
    <source>
        <strain evidence="1">PC1</strain>
    </source>
</reference>